<feature type="signal peptide" evidence="7">
    <location>
        <begin position="1"/>
        <end position="29"/>
    </location>
</feature>
<gene>
    <name evidence="9" type="ORF">AB852_25330</name>
</gene>
<dbReference type="Pfam" id="PF13091">
    <property type="entry name" value="PLDc_2"/>
    <property type="match status" value="1"/>
</dbReference>
<keyword evidence="4" id="KW-0378">Hydrolase</keyword>
<accession>A0A1Q4V370</accession>
<sequence>MRRRISRGLAAVATTALGLTLLTPATAQAEEVVSGNYTSVFNYSTPNGPYDNSVSNGIGSLIDLADSGTLYLSMYLFGDAGIQNKLLAAQARGVTLKMVTESGGFSDQAGLVAGLTGSSSLTQCDNGCLYNPAPADGKGINHNKFAVLDSLSDGRKNVVWQSSQNMWPGQSGELNNAVVISGNTTLAAKFRGAFNRQVQRSTVSGTATYNHTSDDPGAPVEAIFFPRDKASDQTQYGNADIVAHQIDKVNCAADGRIRIVSSGLDGKGLRPELFAALDAKRAAGCAVDAVVRDFSDVDSNKGVNDLTAANINAYGMRPGGCRYTVSVGGSCNRGSVHSKYLLTEWKNAAGQRVQHTFTGSHNFTKGALERNDETLLRINDAGVYNAFVANFDKLRDAVSDIDAAKYGTSSQHYSRVNVGAAGDQHYSATASNSSGTSTYLAVVYENGDRHNPADSELGTDVYIRMYKDGVPLWNEKKLSVSGVAGTDWSNQKPDVGVDQDGNAIVVWAADDDGNKYADIAVRKVTPSGTVTSLPRPHASGTGDQIRPTVAVADNGAYTAAWENTADGSTLNQVMATGRTGAGALRFQDVQVSTINAGATAGSNRRPDAAIDTAGNTAIVWEEDADGNAGINVGLAKLDNTGAFAVTRRVANSLTDGQQTKPAVAQTADGRIVVAWSDQYTTGTGTLVRPDRVHHRVYSAAGAPTGAESRTTEDNANIHAERPIGAQVDADVAVSDDGSFVVAWREAFMDGFHDVFARGFNADKTTTNRLPATRMNVVTGGNQSGPAVSLAPSGRLSLTYSDDYDGNKFNEMRLRDAFLNQ</sequence>
<comment type="catalytic activity">
    <reaction evidence="1">
        <text>a 1,2-diacyl-sn-glycero-3-phosphocholine + H2O = a 1,2-diacyl-sn-glycero-3-phosphate + choline + H(+)</text>
        <dbReference type="Rhea" id="RHEA:14445"/>
        <dbReference type="ChEBI" id="CHEBI:15354"/>
        <dbReference type="ChEBI" id="CHEBI:15377"/>
        <dbReference type="ChEBI" id="CHEBI:15378"/>
        <dbReference type="ChEBI" id="CHEBI:57643"/>
        <dbReference type="ChEBI" id="CHEBI:58608"/>
        <dbReference type="EC" id="3.1.4.4"/>
    </reaction>
</comment>
<dbReference type="PANTHER" id="PTHR43856">
    <property type="entry name" value="CARDIOLIPIN HYDROLASE"/>
    <property type="match status" value="1"/>
</dbReference>
<dbReference type="EMBL" id="LFBV01000007">
    <property type="protein sequence ID" value="OKH92251.1"/>
    <property type="molecule type" value="Genomic_DNA"/>
</dbReference>
<dbReference type="STRING" id="1048205.AB852_25330"/>
<dbReference type="RefSeq" id="WP_073792576.1">
    <property type="nucleotide sequence ID" value="NZ_LFBV01000007.1"/>
</dbReference>
<keyword evidence="7" id="KW-0732">Signal</keyword>
<evidence type="ECO:0000256" key="6">
    <source>
        <dbReference type="ARBA" id="ARBA00023098"/>
    </source>
</evidence>
<dbReference type="PANTHER" id="PTHR43856:SF1">
    <property type="entry name" value="MITOCHONDRIAL CARDIOLIPIN HYDROLASE"/>
    <property type="match status" value="1"/>
</dbReference>
<dbReference type="Gene3D" id="3.30.870.10">
    <property type="entry name" value="Endonuclease Chain A"/>
    <property type="match status" value="2"/>
</dbReference>
<protein>
    <recommendedName>
        <fullName evidence="3">phospholipase D</fullName>
        <ecNumber evidence="3">3.1.4.4</ecNumber>
    </recommendedName>
</protein>
<dbReference type="GO" id="GO:0016891">
    <property type="term" value="F:RNA endonuclease activity producing 5'-phosphomonoesters, hydrolytic mechanism"/>
    <property type="evidence" value="ECO:0007669"/>
    <property type="project" value="TreeGrafter"/>
</dbReference>
<dbReference type="AlphaFoldDB" id="A0A1Q4V370"/>
<evidence type="ECO:0000256" key="2">
    <source>
        <dbReference type="ARBA" id="ARBA00008664"/>
    </source>
</evidence>
<dbReference type="EC" id="3.1.4.4" evidence="3"/>
<dbReference type="InterPro" id="IPR051406">
    <property type="entry name" value="PLD_domain"/>
</dbReference>
<proteinExistence type="inferred from homology"/>
<evidence type="ECO:0000313" key="9">
    <source>
        <dbReference type="EMBL" id="OKH92251.1"/>
    </source>
</evidence>
<evidence type="ECO:0000259" key="8">
    <source>
        <dbReference type="Pfam" id="PF13091"/>
    </source>
</evidence>
<dbReference type="GO" id="GO:0004630">
    <property type="term" value="F:phospholipase D activity"/>
    <property type="evidence" value="ECO:0007669"/>
    <property type="project" value="UniProtKB-EC"/>
</dbReference>
<feature type="domain" description="Phospholipase D-like" evidence="8">
    <location>
        <begin position="255"/>
        <end position="394"/>
    </location>
</feature>
<evidence type="ECO:0000256" key="3">
    <source>
        <dbReference type="ARBA" id="ARBA00012027"/>
    </source>
</evidence>
<evidence type="ECO:0000256" key="5">
    <source>
        <dbReference type="ARBA" id="ARBA00022963"/>
    </source>
</evidence>
<evidence type="ECO:0000256" key="1">
    <source>
        <dbReference type="ARBA" id="ARBA00000798"/>
    </source>
</evidence>
<keyword evidence="5" id="KW-0442">Lipid degradation</keyword>
<comment type="caution">
    <text evidence="9">The sequence shown here is derived from an EMBL/GenBank/DDBJ whole genome shotgun (WGS) entry which is preliminary data.</text>
</comment>
<evidence type="ECO:0000256" key="4">
    <source>
        <dbReference type="ARBA" id="ARBA00022801"/>
    </source>
</evidence>
<keyword evidence="10" id="KW-1185">Reference proteome</keyword>
<reference evidence="9 10" key="1">
    <citation type="submission" date="2015-06" db="EMBL/GenBank/DDBJ databases">
        <title>Cloning and characterization of the uncialamcin biosynthetic gene cluster.</title>
        <authorList>
            <person name="Yan X."/>
            <person name="Huang T."/>
            <person name="Ge H."/>
            <person name="Shen B."/>
        </authorList>
    </citation>
    <scope>NUCLEOTIDE SEQUENCE [LARGE SCALE GENOMIC DNA]</scope>
    <source>
        <strain evidence="9 10">DCA2648</strain>
    </source>
</reference>
<dbReference type="InterPro" id="IPR025202">
    <property type="entry name" value="PLD-like_dom"/>
</dbReference>
<comment type="similarity">
    <text evidence="2">Belongs to the phospholipase D family.</text>
</comment>
<dbReference type="Proteomes" id="UP000186455">
    <property type="component" value="Unassembled WGS sequence"/>
</dbReference>
<dbReference type="GO" id="GO:0016042">
    <property type="term" value="P:lipid catabolic process"/>
    <property type="evidence" value="ECO:0007669"/>
    <property type="project" value="UniProtKB-KW"/>
</dbReference>
<keyword evidence="6" id="KW-0443">Lipid metabolism</keyword>
<name>A0A1Q4V370_9ACTN</name>
<evidence type="ECO:0000313" key="10">
    <source>
        <dbReference type="Proteomes" id="UP000186455"/>
    </source>
</evidence>
<dbReference type="SUPFAM" id="SSF56024">
    <property type="entry name" value="Phospholipase D/nuclease"/>
    <property type="match status" value="2"/>
</dbReference>
<evidence type="ECO:0000256" key="7">
    <source>
        <dbReference type="SAM" id="SignalP"/>
    </source>
</evidence>
<feature type="chain" id="PRO_5012162763" description="phospholipase D" evidence="7">
    <location>
        <begin position="30"/>
        <end position="820"/>
    </location>
</feature>
<organism evidence="9 10">
    <name type="scientific">Streptomyces uncialis</name>
    <dbReference type="NCBI Taxonomy" id="1048205"/>
    <lineage>
        <taxon>Bacteria</taxon>
        <taxon>Bacillati</taxon>
        <taxon>Actinomycetota</taxon>
        <taxon>Actinomycetes</taxon>
        <taxon>Kitasatosporales</taxon>
        <taxon>Streptomycetaceae</taxon>
        <taxon>Streptomyces</taxon>
    </lineage>
</organism>